<protein>
    <submittedName>
        <fullName evidence="4">SDR family oxidoreductase</fullName>
    </submittedName>
</protein>
<dbReference type="Proteomes" id="UP001373496">
    <property type="component" value="Unassembled WGS sequence"/>
</dbReference>
<dbReference type="PROSITE" id="PS00061">
    <property type="entry name" value="ADH_SHORT"/>
    <property type="match status" value="1"/>
</dbReference>
<comment type="caution">
    <text evidence="4">The sequence shown here is derived from an EMBL/GenBank/DDBJ whole genome shotgun (WGS) entry which is preliminary data.</text>
</comment>
<dbReference type="InterPro" id="IPR020904">
    <property type="entry name" value="Sc_DH/Rdtase_CS"/>
</dbReference>
<proteinExistence type="inferred from homology"/>
<evidence type="ECO:0000256" key="3">
    <source>
        <dbReference type="RuleBase" id="RU000363"/>
    </source>
</evidence>
<organism evidence="4 5">
    <name type="scientific">Klenkia terrae</name>
    <dbReference type="NCBI Taxonomy" id="1052259"/>
    <lineage>
        <taxon>Bacteria</taxon>
        <taxon>Bacillati</taxon>
        <taxon>Actinomycetota</taxon>
        <taxon>Actinomycetes</taxon>
        <taxon>Geodermatophilales</taxon>
        <taxon>Geodermatophilaceae</taxon>
        <taxon>Klenkia</taxon>
    </lineage>
</organism>
<dbReference type="PRINTS" id="PR00080">
    <property type="entry name" value="SDRFAMILY"/>
</dbReference>
<dbReference type="EMBL" id="JBAPLV010000014">
    <property type="protein sequence ID" value="MEI4279507.1"/>
    <property type="molecule type" value="Genomic_DNA"/>
</dbReference>
<dbReference type="PRINTS" id="PR00081">
    <property type="entry name" value="GDHRDH"/>
</dbReference>
<dbReference type="RefSeq" id="WP_225233560.1">
    <property type="nucleotide sequence ID" value="NZ_JBAPLV010000014.1"/>
</dbReference>
<dbReference type="PANTHER" id="PTHR44196">
    <property type="entry name" value="DEHYDROGENASE/REDUCTASE SDR FAMILY MEMBER 7B"/>
    <property type="match status" value="1"/>
</dbReference>
<comment type="similarity">
    <text evidence="1 3">Belongs to the short-chain dehydrogenases/reductases (SDR) family.</text>
</comment>
<dbReference type="Pfam" id="PF00106">
    <property type="entry name" value="adh_short"/>
    <property type="match status" value="1"/>
</dbReference>
<sequence length="237" mass="24093">MPTVRDLSTSTAFVTGANRGLGRHLAAELVRRGATVYAGARDPRSVDLAGVTPVQLDVTDPASVAAAAAAAPGVDLLVNNAGSSTGADLLTSPLDDLRVELETHYLGSLAVTRAFLPSLVEHGGAVANVLSALSWVSFPAVGAYAAAKSAAWSMTNGIRQELAPRGVTVTALHVGYMDTEMAAGVQDPKSDPADVARALLDAVAAGAHEVLFDDVSRQVQQGLAGGVGALYPQLDAA</sequence>
<reference evidence="4 5" key="1">
    <citation type="submission" date="2024-03" db="EMBL/GenBank/DDBJ databases">
        <title>Draft genome sequence of Klenkia terrae.</title>
        <authorList>
            <person name="Duangmal K."/>
            <person name="Chantavorakit T."/>
        </authorList>
    </citation>
    <scope>NUCLEOTIDE SEQUENCE [LARGE SCALE GENOMIC DNA]</scope>
    <source>
        <strain evidence="4 5">JCM 17786</strain>
    </source>
</reference>
<gene>
    <name evidence="4" type="ORF">UXQ13_13635</name>
</gene>
<dbReference type="Gene3D" id="3.40.50.720">
    <property type="entry name" value="NAD(P)-binding Rossmann-like Domain"/>
    <property type="match status" value="1"/>
</dbReference>
<accession>A0ABU8E7E6</accession>
<dbReference type="PANTHER" id="PTHR44196:SF1">
    <property type="entry name" value="DEHYDROGENASE_REDUCTASE SDR FAMILY MEMBER 7B"/>
    <property type="match status" value="1"/>
</dbReference>
<dbReference type="InterPro" id="IPR002347">
    <property type="entry name" value="SDR_fam"/>
</dbReference>
<keyword evidence="5" id="KW-1185">Reference proteome</keyword>
<dbReference type="InterPro" id="IPR036291">
    <property type="entry name" value="NAD(P)-bd_dom_sf"/>
</dbReference>
<keyword evidence="2" id="KW-0560">Oxidoreductase</keyword>
<evidence type="ECO:0000313" key="5">
    <source>
        <dbReference type="Proteomes" id="UP001373496"/>
    </source>
</evidence>
<evidence type="ECO:0000313" key="4">
    <source>
        <dbReference type="EMBL" id="MEI4279507.1"/>
    </source>
</evidence>
<evidence type="ECO:0000256" key="1">
    <source>
        <dbReference type="ARBA" id="ARBA00006484"/>
    </source>
</evidence>
<name>A0ABU8E7E6_9ACTN</name>
<evidence type="ECO:0000256" key="2">
    <source>
        <dbReference type="ARBA" id="ARBA00023002"/>
    </source>
</evidence>
<dbReference type="NCBIfam" id="NF006119">
    <property type="entry name" value="PRK08264.1-5"/>
    <property type="match status" value="1"/>
</dbReference>
<dbReference type="SUPFAM" id="SSF51735">
    <property type="entry name" value="NAD(P)-binding Rossmann-fold domains"/>
    <property type="match status" value="1"/>
</dbReference>